<dbReference type="Proteomes" id="UP000245020">
    <property type="component" value="Unassembled WGS sequence"/>
</dbReference>
<feature type="transmembrane region" description="Helical" evidence="8">
    <location>
        <begin position="41"/>
        <end position="64"/>
    </location>
</feature>
<keyword evidence="4 8" id="KW-0812">Transmembrane</keyword>
<feature type="transmembrane region" description="Helical" evidence="8">
    <location>
        <begin position="189"/>
        <end position="207"/>
    </location>
</feature>
<feature type="transmembrane region" description="Helical" evidence="8">
    <location>
        <begin position="12"/>
        <end position="35"/>
    </location>
</feature>
<feature type="binding site" evidence="7">
    <location>
        <position position="189"/>
    </location>
    <ligand>
        <name>Zn(2+)</name>
        <dbReference type="ChEBI" id="CHEBI:29105"/>
    </ligand>
</feature>
<organism evidence="9 10">
    <name type="scientific">Ignatzschineria ureiclastica</name>
    <dbReference type="NCBI Taxonomy" id="472582"/>
    <lineage>
        <taxon>Bacteria</taxon>
        <taxon>Pseudomonadati</taxon>
        <taxon>Pseudomonadota</taxon>
        <taxon>Gammaproteobacteria</taxon>
        <taxon>Cardiobacteriales</taxon>
        <taxon>Ignatzschineriaceae</taxon>
        <taxon>Ignatzschineria</taxon>
    </lineage>
</organism>
<evidence type="ECO:0000313" key="10">
    <source>
        <dbReference type="Proteomes" id="UP000245020"/>
    </source>
</evidence>
<comment type="subcellular location">
    <subcellularLocation>
        <location evidence="1">Cell membrane</location>
        <topology evidence="1">Multi-pass membrane protein</topology>
    </subcellularLocation>
</comment>
<dbReference type="PANTHER" id="PTHR20855:SF3">
    <property type="entry name" value="LD03007P"/>
    <property type="match status" value="1"/>
</dbReference>
<comment type="similarity">
    <text evidence="2">Belongs to the UPF0073 (Hly-III) family.</text>
</comment>
<evidence type="ECO:0000256" key="3">
    <source>
        <dbReference type="ARBA" id="ARBA00022475"/>
    </source>
</evidence>
<comment type="caution">
    <text evidence="9">The sequence shown here is derived from an EMBL/GenBank/DDBJ whole genome shotgun (WGS) entry which is preliminary data.</text>
</comment>
<dbReference type="GO" id="GO:0046872">
    <property type="term" value="F:metal ion binding"/>
    <property type="evidence" value="ECO:0007669"/>
    <property type="project" value="UniProtKB-KW"/>
</dbReference>
<dbReference type="OrthoDB" id="9813689at2"/>
<feature type="transmembrane region" description="Helical" evidence="8">
    <location>
        <begin position="158"/>
        <end position="177"/>
    </location>
</feature>
<reference evidence="10" key="1">
    <citation type="submission" date="2018-05" db="EMBL/GenBank/DDBJ databases">
        <title>Ignatzschineria dubaiensis sp. nov., isolated from necrotic foot tissues of dromedaries (Camelus dromedarius) and associated maggots in Dubai, United Arab Emirates.</title>
        <authorList>
            <person name="Tsang C.C."/>
            <person name="Tang J.Y.M."/>
            <person name="Fong J.Y.H."/>
            <person name="Kinne J."/>
            <person name="Lee H.H."/>
            <person name="Joseph M."/>
            <person name="Jose S."/>
            <person name="Schuster R.K."/>
            <person name="Tang Y."/>
            <person name="Sivakumar S."/>
            <person name="Chen J.H.K."/>
            <person name="Teng J.L.L."/>
            <person name="Lau S.K.P."/>
            <person name="Wernery U."/>
            <person name="Woo P.C.Y."/>
        </authorList>
    </citation>
    <scope>NUCLEOTIDE SEQUENCE [LARGE SCALE GENOMIC DNA]</scope>
    <source>
        <strain evidence="10">KCTC 22644</strain>
    </source>
</reference>
<accession>A0A2U2ACR1</accession>
<feature type="transmembrane region" description="Helical" evidence="8">
    <location>
        <begin position="101"/>
        <end position="122"/>
    </location>
</feature>
<dbReference type="InterPro" id="IPR005744">
    <property type="entry name" value="Hy-lIII"/>
</dbReference>
<dbReference type="GO" id="GO:0005886">
    <property type="term" value="C:plasma membrane"/>
    <property type="evidence" value="ECO:0007669"/>
    <property type="project" value="UniProtKB-SubCell"/>
</dbReference>
<dbReference type="NCBIfam" id="TIGR01065">
    <property type="entry name" value="hlyIII"/>
    <property type="match status" value="1"/>
</dbReference>
<keyword evidence="5 8" id="KW-1133">Transmembrane helix</keyword>
<protein>
    <submittedName>
        <fullName evidence="9">Hemolysin III</fullName>
    </submittedName>
</protein>
<evidence type="ECO:0000256" key="4">
    <source>
        <dbReference type="ARBA" id="ARBA00022692"/>
    </source>
</evidence>
<feature type="transmembrane region" description="Helical" evidence="8">
    <location>
        <begin position="71"/>
        <end position="89"/>
    </location>
</feature>
<keyword evidence="7" id="KW-0479">Metal-binding</keyword>
<evidence type="ECO:0000256" key="6">
    <source>
        <dbReference type="ARBA" id="ARBA00023136"/>
    </source>
</evidence>
<sequence length="208" mass="23378">MMLQKGERFNTYTHLFGTLLAIGGMAFLIVYSSLYDDAWKIVSAAIYGSALVLLYLTSTIYHLLNQGRAKAVFQVLDHCAIYLLIAASYTPYTLVTLRGPWGWSLFGVSWGLCVIGIIQEVWIGRRTQILSMIIYLVMGWLIVIAAKPLSIELSNAGIFWLTLGGIIYTLGVIFFLLDEKVKHAHGIWHLFVLGGSICQYFSILFYVH</sequence>
<evidence type="ECO:0000256" key="5">
    <source>
        <dbReference type="ARBA" id="ARBA00022989"/>
    </source>
</evidence>
<evidence type="ECO:0000256" key="2">
    <source>
        <dbReference type="ARBA" id="ARBA00008488"/>
    </source>
</evidence>
<dbReference type="InterPro" id="IPR004254">
    <property type="entry name" value="AdipoR/HlyIII-related"/>
</dbReference>
<dbReference type="RefSeq" id="WP_109189850.1">
    <property type="nucleotide sequence ID" value="NZ_BMYA01000004.1"/>
</dbReference>
<evidence type="ECO:0000313" key="9">
    <source>
        <dbReference type="EMBL" id="PWD80407.1"/>
    </source>
</evidence>
<dbReference type="EMBL" id="QEWQ01000006">
    <property type="protein sequence ID" value="PWD80407.1"/>
    <property type="molecule type" value="Genomic_DNA"/>
</dbReference>
<keyword evidence="7" id="KW-0862">Zinc</keyword>
<feature type="binding site" evidence="7">
    <location>
        <position position="185"/>
    </location>
    <ligand>
        <name>Zn(2+)</name>
        <dbReference type="ChEBI" id="CHEBI:29105"/>
    </ligand>
</feature>
<gene>
    <name evidence="9" type="ORF">DC083_08810</name>
</gene>
<evidence type="ECO:0000256" key="7">
    <source>
        <dbReference type="PIRSR" id="PIRSR604254-1"/>
    </source>
</evidence>
<name>A0A2U2ACR1_9GAMM</name>
<feature type="binding site" evidence="7">
    <location>
        <position position="62"/>
    </location>
    <ligand>
        <name>Zn(2+)</name>
        <dbReference type="ChEBI" id="CHEBI:29105"/>
    </ligand>
</feature>
<proteinExistence type="inferred from homology"/>
<dbReference type="GO" id="GO:0140911">
    <property type="term" value="F:pore-forming activity"/>
    <property type="evidence" value="ECO:0007669"/>
    <property type="project" value="InterPro"/>
</dbReference>
<keyword evidence="6 8" id="KW-0472">Membrane</keyword>
<dbReference type="AlphaFoldDB" id="A0A2U2ACR1"/>
<feature type="transmembrane region" description="Helical" evidence="8">
    <location>
        <begin position="129"/>
        <end position="146"/>
    </location>
</feature>
<keyword evidence="3" id="KW-1003">Cell membrane</keyword>
<evidence type="ECO:0000256" key="1">
    <source>
        <dbReference type="ARBA" id="ARBA00004651"/>
    </source>
</evidence>
<keyword evidence="10" id="KW-1185">Reference proteome</keyword>
<dbReference type="Pfam" id="PF03006">
    <property type="entry name" value="HlyIII"/>
    <property type="match status" value="1"/>
</dbReference>
<evidence type="ECO:0000256" key="8">
    <source>
        <dbReference type="SAM" id="Phobius"/>
    </source>
</evidence>
<dbReference type="PANTHER" id="PTHR20855">
    <property type="entry name" value="ADIPOR/PROGESTIN RECEPTOR-RELATED"/>
    <property type="match status" value="1"/>
</dbReference>